<protein>
    <submittedName>
        <fullName evidence="1">Uncharacterized protein</fullName>
    </submittedName>
</protein>
<keyword evidence="2" id="KW-1185">Reference proteome</keyword>
<sequence length="153" mass="16781">MNLPELVALFFHPQGKGGKTILVDVGPHLLEAAKRTGDYELRTLVPPASVQALAVNGAQFHLSRQGAIHVWLAGKLVVAEAEADCVRYRARKLDPAELEYLNAYMVAIGRRWDDPDQPGMPQAVASSKEAPASIQDRLVQGLYKFVARSLLRP</sequence>
<evidence type="ECO:0000313" key="1">
    <source>
        <dbReference type="EMBL" id="MFC4203346.1"/>
    </source>
</evidence>
<gene>
    <name evidence="1" type="ORF">ACFOY1_20530</name>
</gene>
<proteinExistence type="predicted"/>
<organism evidence="1 2">
    <name type="scientific">Candidimonas humi</name>
    <dbReference type="NCBI Taxonomy" id="683355"/>
    <lineage>
        <taxon>Bacteria</taxon>
        <taxon>Pseudomonadati</taxon>
        <taxon>Pseudomonadota</taxon>
        <taxon>Betaproteobacteria</taxon>
        <taxon>Burkholderiales</taxon>
        <taxon>Alcaligenaceae</taxon>
        <taxon>Candidimonas</taxon>
    </lineage>
</organism>
<comment type="caution">
    <text evidence="1">The sequence shown here is derived from an EMBL/GenBank/DDBJ whole genome shotgun (WGS) entry which is preliminary data.</text>
</comment>
<dbReference type="RefSeq" id="WP_217966544.1">
    <property type="nucleotide sequence ID" value="NZ_JAHTBN010000015.1"/>
</dbReference>
<dbReference type="Proteomes" id="UP001595848">
    <property type="component" value="Unassembled WGS sequence"/>
</dbReference>
<name>A0ABV8P459_9BURK</name>
<dbReference type="EMBL" id="JBHSBV010000012">
    <property type="protein sequence ID" value="MFC4203346.1"/>
    <property type="molecule type" value="Genomic_DNA"/>
</dbReference>
<accession>A0ABV8P459</accession>
<evidence type="ECO:0000313" key="2">
    <source>
        <dbReference type="Proteomes" id="UP001595848"/>
    </source>
</evidence>
<reference evidence="2" key="1">
    <citation type="journal article" date="2019" name="Int. J. Syst. Evol. Microbiol.">
        <title>The Global Catalogue of Microorganisms (GCM) 10K type strain sequencing project: providing services to taxonomists for standard genome sequencing and annotation.</title>
        <authorList>
            <consortium name="The Broad Institute Genomics Platform"/>
            <consortium name="The Broad Institute Genome Sequencing Center for Infectious Disease"/>
            <person name="Wu L."/>
            <person name="Ma J."/>
        </authorList>
    </citation>
    <scope>NUCLEOTIDE SEQUENCE [LARGE SCALE GENOMIC DNA]</scope>
    <source>
        <strain evidence="2">LMG 24813</strain>
    </source>
</reference>